<feature type="region of interest" description="Disordered" evidence="1">
    <location>
        <begin position="277"/>
        <end position="333"/>
    </location>
</feature>
<gene>
    <name evidence="3" type="ORF">KGF57_003802</name>
</gene>
<dbReference type="Gene3D" id="2.60.200.20">
    <property type="match status" value="1"/>
</dbReference>
<evidence type="ECO:0000313" key="3">
    <source>
        <dbReference type="EMBL" id="KAI5954779.1"/>
    </source>
</evidence>
<dbReference type="GeneID" id="76151860"/>
<proteinExistence type="predicted"/>
<accession>A0AAD5FXH8</accession>
<keyword evidence="4" id="KW-1185">Reference proteome</keyword>
<evidence type="ECO:0000256" key="1">
    <source>
        <dbReference type="SAM" id="MobiDB-lite"/>
    </source>
</evidence>
<evidence type="ECO:0000313" key="4">
    <source>
        <dbReference type="Proteomes" id="UP001204833"/>
    </source>
</evidence>
<sequence>MLTNERILVLQDGEEAHVKRVSSRGGDRVATITNLFFKNKHLSKQHATVRYDKNDGYTIEDTNSTFGTIINDSVIKHNVRHQLKNKDTLGFILSKPSSKIKEVFKAFDSDWEHKSIPLAEFDSPKVSMQFEVVINNSVLKLVPSSSEETGRGSDFTIEDSVTNISTFDNTESAVNDAESGEKSDDEDCNEAQEKKKKTKKLASIVIDLDKENESDKLLTKDEDEPLPTFQESSLSEPTEGSKEENALQTMENQNGSYHCQNKDDTLKKDNLREGSKEYISLVSNDDDALEEDGPPSESDIVYEGSDVESEYSEKDNHDKREGVANTDNTMPDDKHVMVDSALRHSDNLVSKSPSSIEVSDKEHDPYDLAHFVDHDDVECDESDGNSSDADVVDGVGKSGCDFDDAISQSDSNHSHWSSDWEENSQSLDFDLQVIDSEEESICVCSDLEGCYCGKKQWLNLGICDKDKVGHSDGRSSTSLKYAECNCDTCDYLEKSGVDFVNLCVCSDPEDCYCDKPQLDPLVMKKAREYAERVAAGSEYGDKSKDRAVVANGLFTKAEVASSSRKRNEVLTKEGLPSSRKRSHDEMSEGEEEDNPGSGSSNGNEDKVAMPPRKRSASENSKLKGIVKEVAKGLFYVGATITALGIYGATLEEE</sequence>
<feature type="domain" description="FHA" evidence="2">
    <location>
        <begin position="16"/>
        <end position="75"/>
    </location>
</feature>
<feature type="compositionally biased region" description="Basic and acidic residues" evidence="1">
    <location>
        <begin position="311"/>
        <end position="322"/>
    </location>
</feature>
<dbReference type="Pfam" id="PF00498">
    <property type="entry name" value="FHA"/>
    <property type="match status" value="1"/>
</dbReference>
<name>A0AAD5FXH8_9ASCO</name>
<dbReference type="SUPFAM" id="SSF49879">
    <property type="entry name" value="SMAD/FHA domain"/>
    <property type="match status" value="1"/>
</dbReference>
<dbReference type="CDD" id="cd00060">
    <property type="entry name" value="FHA"/>
    <property type="match status" value="1"/>
</dbReference>
<dbReference type="InterPro" id="IPR008984">
    <property type="entry name" value="SMAD_FHA_dom_sf"/>
</dbReference>
<dbReference type="EMBL" id="JAIHNG010000133">
    <property type="protein sequence ID" value="KAI5954779.1"/>
    <property type="molecule type" value="Genomic_DNA"/>
</dbReference>
<reference evidence="3 4" key="1">
    <citation type="journal article" date="2022" name="DNA Res.">
        <title>Genome analysis of five recently described species of the CUG-Ser clade uncovers Candida theae as a new hybrid lineage with pathogenic potential in the Candida parapsilosis species complex.</title>
        <authorList>
            <person name="Mixao V."/>
            <person name="Del Olmo V."/>
            <person name="Hegedusova E."/>
            <person name="Saus E."/>
            <person name="Pryszcz L."/>
            <person name="Cillingova A."/>
            <person name="Nosek J."/>
            <person name="Gabaldon T."/>
        </authorList>
    </citation>
    <scope>NUCLEOTIDE SEQUENCE [LARGE SCALE GENOMIC DNA]</scope>
    <source>
        <strain evidence="3 4">CBS 12239</strain>
    </source>
</reference>
<dbReference type="PROSITE" id="PS50006">
    <property type="entry name" value="FHA_DOMAIN"/>
    <property type="match status" value="1"/>
</dbReference>
<feature type="region of interest" description="Disordered" evidence="1">
    <location>
        <begin position="214"/>
        <end position="245"/>
    </location>
</feature>
<feature type="region of interest" description="Disordered" evidence="1">
    <location>
        <begin position="565"/>
        <end position="622"/>
    </location>
</feature>
<organism evidence="3 4">
    <name type="scientific">Candida theae</name>
    <dbReference type="NCBI Taxonomy" id="1198502"/>
    <lineage>
        <taxon>Eukaryota</taxon>
        <taxon>Fungi</taxon>
        <taxon>Dikarya</taxon>
        <taxon>Ascomycota</taxon>
        <taxon>Saccharomycotina</taxon>
        <taxon>Pichiomycetes</taxon>
        <taxon>Debaryomycetaceae</taxon>
        <taxon>Candida/Lodderomyces clade</taxon>
        <taxon>Candida</taxon>
    </lineage>
</organism>
<feature type="compositionally biased region" description="Polar residues" evidence="1">
    <location>
        <begin position="229"/>
        <end position="238"/>
    </location>
</feature>
<evidence type="ECO:0000259" key="2">
    <source>
        <dbReference type="PROSITE" id="PS50006"/>
    </source>
</evidence>
<protein>
    <submittedName>
        <fullName evidence="3">M</fullName>
    </submittedName>
</protein>
<dbReference type="Proteomes" id="UP001204833">
    <property type="component" value="Unassembled WGS sequence"/>
</dbReference>
<feature type="region of interest" description="Disordered" evidence="1">
    <location>
        <begin position="171"/>
        <end position="196"/>
    </location>
</feature>
<feature type="compositionally biased region" description="Acidic residues" evidence="1">
    <location>
        <begin position="284"/>
        <end position="294"/>
    </location>
</feature>
<dbReference type="InterPro" id="IPR000253">
    <property type="entry name" value="FHA_dom"/>
</dbReference>
<comment type="caution">
    <text evidence="3">The sequence shown here is derived from an EMBL/GenBank/DDBJ whole genome shotgun (WGS) entry which is preliminary data.</text>
</comment>
<dbReference type="AlphaFoldDB" id="A0AAD5FXH8"/>
<dbReference type="RefSeq" id="XP_051607666.1">
    <property type="nucleotide sequence ID" value="XM_051753260.1"/>
</dbReference>